<accession>A0A543J6F4</accession>
<comment type="caution">
    <text evidence="1">The sequence shown here is derived from an EMBL/GenBank/DDBJ whole genome shotgun (WGS) entry which is preliminary data.</text>
</comment>
<gene>
    <name evidence="1" type="ORF">FHX81_0670</name>
</gene>
<dbReference type="Proteomes" id="UP000316628">
    <property type="component" value="Unassembled WGS sequence"/>
</dbReference>
<proteinExistence type="predicted"/>
<organism evidence="1 2">
    <name type="scientific">Saccharothrix saharensis</name>
    <dbReference type="NCBI Taxonomy" id="571190"/>
    <lineage>
        <taxon>Bacteria</taxon>
        <taxon>Bacillati</taxon>
        <taxon>Actinomycetota</taxon>
        <taxon>Actinomycetes</taxon>
        <taxon>Pseudonocardiales</taxon>
        <taxon>Pseudonocardiaceae</taxon>
        <taxon>Saccharothrix</taxon>
    </lineage>
</organism>
<dbReference type="EMBL" id="VFPP01000001">
    <property type="protein sequence ID" value="TQM78403.1"/>
    <property type="molecule type" value="Genomic_DNA"/>
</dbReference>
<dbReference type="RefSeq" id="WP_141975145.1">
    <property type="nucleotide sequence ID" value="NZ_VFPP01000001.1"/>
</dbReference>
<dbReference type="OrthoDB" id="5175311at2"/>
<protein>
    <submittedName>
        <fullName evidence="1">Uncharacterized protein</fullName>
    </submittedName>
</protein>
<evidence type="ECO:0000313" key="2">
    <source>
        <dbReference type="Proteomes" id="UP000316628"/>
    </source>
</evidence>
<evidence type="ECO:0000313" key="1">
    <source>
        <dbReference type="EMBL" id="TQM78403.1"/>
    </source>
</evidence>
<sequence>MTARVAERYVEDIIKLHDRMTIGRLRDSVDGEPIHVFDPGDGLVTLSVRESQLPDRYLRCLLGFRLAQYVRLGWISPEIVFRRALFHEELRSRAGGENTHTVTLCSATGKVRGYVGLSGSKDVRPLPLDSADRERFPTEAAHRVDLLAARAAPGWTVHHVFEVKRFLRDQAMPPGPAATRVPWHVVLGFGRTLLRLGGPDRRVLVVGDAKERVAMRHLELMGLDLEVVHGTSPSLPRTDPNWPIYAQENLAKPFVGAVPPSYADDVRTIEEHLSYHPGEEPVRALISKLWQRRRAAAAAKGGAVR</sequence>
<dbReference type="AlphaFoldDB" id="A0A543J6F4"/>
<reference evidence="1 2" key="1">
    <citation type="submission" date="2019-06" db="EMBL/GenBank/DDBJ databases">
        <title>Sequencing the genomes of 1000 actinobacteria strains.</title>
        <authorList>
            <person name="Klenk H.-P."/>
        </authorList>
    </citation>
    <scope>NUCLEOTIDE SEQUENCE [LARGE SCALE GENOMIC DNA]</scope>
    <source>
        <strain evidence="1 2">DSM 45456</strain>
    </source>
</reference>
<name>A0A543J6F4_9PSEU</name>
<keyword evidence="2" id="KW-1185">Reference proteome</keyword>